<protein>
    <submittedName>
        <fullName evidence="2">Uncharacterized protein</fullName>
    </submittedName>
</protein>
<organism evidence="2 3">
    <name type="scientific">Clydaea vesicula</name>
    <dbReference type="NCBI Taxonomy" id="447962"/>
    <lineage>
        <taxon>Eukaryota</taxon>
        <taxon>Fungi</taxon>
        <taxon>Fungi incertae sedis</taxon>
        <taxon>Chytridiomycota</taxon>
        <taxon>Chytridiomycota incertae sedis</taxon>
        <taxon>Chytridiomycetes</taxon>
        <taxon>Lobulomycetales</taxon>
        <taxon>Lobulomycetaceae</taxon>
        <taxon>Clydaea</taxon>
    </lineage>
</organism>
<gene>
    <name evidence="2" type="ORF">HK099_005351</name>
</gene>
<reference evidence="2" key="1">
    <citation type="submission" date="2020-05" db="EMBL/GenBank/DDBJ databases">
        <title>Phylogenomic resolution of chytrid fungi.</title>
        <authorList>
            <person name="Stajich J.E."/>
            <person name="Amses K."/>
            <person name="Simmons R."/>
            <person name="Seto K."/>
            <person name="Myers J."/>
            <person name="Bonds A."/>
            <person name="Quandt C.A."/>
            <person name="Barry K."/>
            <person name="Liu P."/>
            <person name="Grigoriev I."/>
            <person name="Longcore J.E."/>
            <person name="James T.Y."/>
        </authorList>
    </citation>
    <scope>NUCLEOTIDE SEQUENCE</scope>
    <source>
        <strain evidence="2">JEL0476</strain>
    </source>
</reference>
<proteinExistence type="predicted"/>
<feature type="compositionally biased region" description="Gly residues" evidence="1">
    <location>
        <begin position="21"/>
        <end position="38"/>
    </location>
</feature>
<evidence type="ECO:0000256" key="1">
    <source>
        <dbReference type="SAM" id="MobiDB-lite"/>
    </source>
</evidence>
<keyword evidence="3" id="KW-1185">Reference proteome</keyword>
<accession>A0AAD5U3Y7</accession>
<name>A0AAD5U3Y7_9FUNG</name>
<dbReference type="AlphaFoldDB" id="A0AAD5U3Y7"/>
<feature type="region of interest" description="Disordered" evidence="1">
    <location>
        <begin position="17"/>
        <end position="43"/>
    </location>
</feature>
<sequence length="258" mass="28865">MTVGKIMNKNVAGSNSVGKKSGVGSGSGGSGGDGGGSSGSINLLVPTREETNYDLETLSFTFDEECIKLIVTGTGGSGSGGSSSKSGTKDVRIDIKTIQNTLPNNLLFKFWKITVLLPKETKFSNVLTLQVLDTFRNEVKITLKFIILCFRHNLEKVLFHILFNQKIYKIDVQDLNETYLKLACEFNNIGLVLHPVLIIHFNLNIFYHAINYSTRDYLFALWNSRSKFPDFEKNMRILDNMLLTKTITQTEFFSKLVN</sequence>
<dbReference type="EMBL" id="JADGJW010000410">
    <property type="protein sequence ID" value="KAJ3217783.1"/>
    <property type="molecule type" value="Genomic_DNA"/>
</dbReference>
<dbReference type="Proteomes" id="UP001211065">
    <property type="component" value="Unassembled WGS sequence"/>
</dbReference>
<evidence type="ECO:0000313" key="2">
    <source>
        <dbReference type="EMBL" id="KAJ3217783.1"/>
    </source>
</evidence>
<evidence type="ECO:0000313" key="3">
    <source>
        <dbReference type="Proteomes" id="UP001211065"/>
    </source>
</evidence>
<comment type="caution">
    <text evidence="2">The sequence shown here is derived from an EMBL/GenBank/DDBJ whole genome shotgun (WGS) entry which is preliminary data.</text>
</comment>